<dbReference type="PROSITE" id="PS50404">
    <property type="entry name" value="GST_NTER"/>
    <property type="match status" value="1"/>
</dbReference>
<evidence type="ECO:0000259" key="8">
    <source>
        <dbReference type="PROSITE" id="PS50404"/>
    </source>
</evidence>
<dbReference type="InterPro" id="IPR010987">
    <property type="entry name" value="Glutathione-S-Trfase_C-like"/>
</dbReference>
<dbReference type="SMART" id="SM01183">
    <property type="entry name" value="EF1G"/>
    <property type="match status" value="1"/>
</dbReference>
<evidence type="ECO:0000256" key="1">
    <source>
        <dbReference type="ARBA" id="ARBA00003468"/>
    </source>
</evidence>
<dbReference type="PROSITE" id="PS50040">
    <property type="entry name" value="EF1G_C"/>
    <property type="match status" value="1"/>
</dbReference>
<dbReference type="Pfam" id="PF00647">
    <property type="entry name" value="EF1G"/>
    <property type="match status" value="1"/>
</dbReference>
<dbReference type="Gene3D" id="1.20.1050.10">
    <property type="match status" value="1"/>
</dbReference>
<dbReference type="SFLD" id="SFLDG00358">
    <property type="entry name" value="Main_(cytGST)"/>
    <property type="match status" value="1"/>
</dbReference>
<dbReference type="InterPro" id="IPR004045">
    <property type="entry name" value="Glutathione_S-Trfase_N"/>
</dbReference>
<evidence type="ECO:0008006" key="12">
    <source>
        <dbReference type="Google" id="ProtNLM"/>
    </source>
</evidence>
<dbReference type="PANTHER" id="PTHR44372:SF13">
    <property type="entry name" value="ELONGATION FACTOR 1-GAMMA 1-RELATED"/>
    <property type="match status" value="1"/>
</dbReference>
<dbReference type="Pfam" id="PF02798">
    <property type="entry name" value="GST_N"/>
    <property type="match status" value="1"/>
</dbReference>
<accession>A0A835MBV9</accession>
<comment type="caution">
    <text evidence="10">The sequence shown here is derived from an EMBL/GenBank/DDBJ whole genome shotgun (WGS) entry which is preliminary data.</text>
</comment>
<proteinExistence type="predicted"/>
<evidence type="ECO:0000256" key="2">
    <source>
        <dbReference type="ARBA" id="ARBA00011237"/>
    </source>
</evidence>
<dbReference type="InterPro" id="IPR001662">
    <property type="entry name" value="EF1B_G_C"/>
</dbReference>
<reference evidence="10 11" key="1">
    <citation type="submission" date="2020-10" db="EMBL/GenBank/DDBJ databases">
        <title>Plant Genome Project.</title>
        <authorList>
            <person name="Zhang R.-G."/>
        </authorList>
    </citation>
    <scope>NUCLEOTIDE SEQUENCE [LARGE SCALE GENOMIC DNA]</scope>
    <source>
        <strain evidence="10">FAFU-HL-1</strain>
        <tissue evidence="10">Leaf</tissue>
    </source>
</reference>
<dbReference type="PANTHER" id="PTHR44372">
    <property type="entry name" value="ELONGATION FACTOR 1-GAMMA 1-RELATED"/>
    <property type="match status" value="1"/>
</dbReference>
<dbReference type="OrthoDB" id="249703at2759"/>
<dbReference type="InterPro" id="IPR044628">
    <property type="entry name" value="EF-1-gamma_plant"/>
</dbReference>
<evidence type="ECO:0000256" key="6">
    <source>
        <dbReference type="SAM" id="MobiDB-lite"/>
    </source>
</evidence>
<sequence>MALVLHAGKTNKNAHKALIAAEYSGVDVKLAENFEMGVTNKTPEFLKMNPIGKVPVLETPDGPIFESNAIARYVTRLVADNPLYGSSLIDYAHIEQWMDFAATEIDASISRWLYPRLGFQLYLPPAEEAAISALKRALGALNLHLASNTYLVGHSVTLADIILTCNLYPGFAHIMTKSFTSEFPHVERYFWTMINQPNVKKVVGEVKQAEVVVPIAKKPSPPKEPAKTKAKEEPKKEVKEKEPAKPKAEPAADEEEAPKPKPKNPLDLLPPSKMILDDWKRLYSNTKTNFREVAIKGFWEMYDPEGYSLWFCNYKYNNENTVSFVTLNKVGGFLQRMDLARKYAFGKMLVIGSEPPYKVQGLWLFRGQEIPQFVIDECYDMELYEWTKVDISDEAQKERVSQMIEDCEPFEGEALLDAKCFNYDEQNLQTIYQHCVEEGQIVMVEWMNILSTDVWFWYNRRSHVDASIFVRPPMIIRKRCRSPSRIIIPATEPWDAAAISVVSVIIMASNAYDTAT</sequence>
<protein>
    <recommendedName>
        <fullName evidence="12">Elongation factor 1-gamma</fullName>
    </recommendedName>
</protein>
<gene>
    <name evidence="10" type="ORF">SADUNF_SadunfUnG0001000</name>
</gene>
<comment type="function">
    <text evidence="1">Probably plays a role in anchoring the complex to other cellular components.</text>
</comment>
<feature type="domain" description="GST C-terminal" evidence="9">
    <location>
        <begin position="87"/>
        <end position="215"/>
    </location>
</feature>
<evidence type="ECO:0000313" key="11">
    <source>
        <dbReference type="Proteomes" id="UP000657918"/>
    </source>
</evidence>
<dbReference type="FunFam" id="3.40.30.10:FF:000148">
    <property type="entry name" value="Elongation factor 1B gamma"/>
    <property type="match status" value="1"/>
</dbReference>
<dbReference type="GO" id="GO:0004364">
    <property type="term" value="F:glutathione transferase activity"/>
    <property type="evidence" value="ECO:0007669"/>
    <property type="project" value="InterPro"/>
</dbReference>
<dbReference type="FunFam" id="1.20.1050.10:FF:000006">
    <property type="entry name" value="Elongation factor 1 gamma"/>
    <property type="match status" value="1"/>
</dbReference>
<dbReference type="Proteomes" id="UP000657918">
    <property type="component" value="Unassembled WGS sequence"/>
</dbReference>
<organism evidence="10 11">
    <name type="scientific">Salix dunnii</name>
    <dbReference type="NCBI Taxonomy" id="1413687"/>
    <lineage>
        <taxon>Eukaryota</taxon>
        <taxon>Viridiplantae</taxon>
        <taxon>Streptophyta</taxon>
        <taxon>Embryophyta</taxon>
        <taxon>Tracheophyta</taxon>
        <taxon>Spermatophyta</taxon>
        <taxon>Magnoliopsida</taxon>
        <taxon>eudicotyledons</taxon>
        <taxon>Gunneridae</taxon>
        <taxon>Pentapetalae</taxon>
        <taxon>rosids</taxon>
        <taxon>fabids</taxon>
        <taxon>Malpighiales</taxon>
        <taxon>Salicaceae</taxon>
        <taxon>Saliceae</taxon>
        <taxon>Salix</taxon>
    </lineage>
</organism>
<feature type="domain" description="EF-1-gamma C-terminal" evidence="7">
    <location>
        <begin position="262"/>
        <end position="422"/>
    </location>
</feature>
<dbReference type="PROSITE" id="PS50405">
    <property type="entry name" value="GST_CTER"/>
    <property type="match status" value="1"/>
</dbReference>
<evidence type="ECO:0000256" key="5">
    <source>
        <dbReference type="PROSITE-ProRule" id="PRU00519"/>
    </source>
</evidence>
<dbReference type="CDD" id="cd03044">
    <property type="entry name" value="GST_N_EF1Bgamma"/>
    <property type="match status" value="1"/>
</dbReference>
<feature type="compositionally biased region" description="Basic and acidic residues" evidence="6">
    <location>
        <begin position="224"/>
        <end position="250"/>
    </location>
</feature>
<evidence type="ECO:0000313" key="10">
    <source>
        <dbReference type="EMBL" id="KAF9660650.1"/>
    </source>
</evidence>
<dbReference type="Pfam" id="PF00043">
    <property type="entry name" value="GST_C"/>
    <property type="match status" value="1"/>
</dbReference>
<dbReference type="SFLD" id="SFLDS00019">
    <property type="entry name" value="Glutathione_Transferase_(cytos"/>
    <property type="match status" value="1"/>
</dbReference>
<feature type="domain" description="GST N-terminal" evidence="8">
    <location>
        <begin position="1"/>
        <end position="82"/>
    </location>
</feature>
<dbReference type="AlphaFoldDB" id="A0A835MBV9"/>
<dbReference type="SUPFAM" id="SSF89942">
    <property type="entry name" value="eEF1-gamma domain"/>
    <property type="match status" value="1"/>
</dbReference>
<keyword evidence="3 5" id="KW-0251">Elongation factor</keyword>
<dbReference type="SUPFAM" id="SSF52833">
    <property type="entry name" value="Thioredoxin-like"/>
    <property type="match status" value="1"/>
</dbReference>
<evidence type="ECO:0000256" key="4">
    <source>
        <dbReference type="ARBA" id="ARBA00022917"/>
    </source>
</evidence>
<keyword evidence="11" id="KW-1185">Reference proteome</keyword>
<evidence type="ECO:0000259" key="9">
    <source>
        <dbReference type="PROSITE" id="PS50405"/>
    </source>
</evidence>
<dbReference type="EMBL" id="JADGMS010000022">
    <property type="protein sequence ID" value="KAF9660650.1"/>
    <property type="molecule type" value="Genomic_DNA"/>
</dbReference>
<evidence type="ECO:0000259" key="7">
    <source>
        <dbReference type="PROSITE" id="PS50040"/>
    </source>
</evidence>
<dbReference type="SUPFAM" id="SSF47616">
    <property type="entry name" value="GST C-terminal domain-like"/>
    <property type="match status" value="1"/>
</dbReference>
<comment type="subunit">
    <text evidence="2">EF-1 is composed of four subunits: alpha, beta, delta, and gamma.</text>
</comment>
<dbReference type="CDD" id="cd03181">
    <property type="entry name" value="GST_C_EF1Bgamma_like"/>
    <property type="match status" value="1"/>
</dbReference>
<dbReference type="InterPro" id="IPR036282">
    <property type="entry name" value="Glutathione-S-Trfase_C_sf"/>
</dbReference>
<dbReference type="Gene3D" id="3.40.30.10">
    <property type="entry name" value="Glutaredoxin"/>
    <property type="match status" value="1"/>
</dbReference>
<dbReference type="FunFam" id="3.30.70.1010:FF:000001">
    <property type="entry name" value="Elongation factor 1-gamma 1"/>
    <property type="match status" value="1"/>
</dbReference>
<dbReference type="Gene3D" id="3.30.70.1010">
    <property type="entry name" value="Translation elongation factor EF1B, gamma chain, conserved domain"/>
    <property type="match status" value="1"/>
</dbReference>
<dbReference type="InterPro" id="IPR036249">
    <property type="entry name" value="Thioredoxin-like_sf"/>
</dbReference>
<dbReference type="InterPro" id="IPR036433">
    <property type="entry name" value="EF1B_G_C_sf"/>
</dbReference>
<dbReference type="GO" id="GO:0003746">
    <property type="term" value="F:translation elongation factor activity"/>
    <property type="evidence" value="ECO:0007669"/>
    <property type="project" value="UniProtKB-UniRule"/>
</dbReference>
<feature type="region of interest" description="Disordered" evidence="6">
    <location>
        <begin position="217"/>
        <end position="269"/>
    </location>
</feature>
<name>A0A835MBV9_9ROSI</name>
<dbReference type="InterPro" id="IPR004046">
    <property type="entry name" value="GST_C"/>
</dbReference>
<keyword evidence="4 5" id="KW-0648">Protein biosynthesis</keyword>
<dbReference type="InterPro" id="IPR040079">
    <property type="entry name" value="Glutathione_S-Trfase"/>
</dbReference>
<evidence type="ECO:0000256" key="3">
    <source>
        <dbReference type="ARBA" id="ARBA00022768"/>
    </source>
</evidence>